<dbReference type="InterPro" id="IPR008865">
    <property type="entry name" value="DNA_replication_term_site-bd"/>
</dbReference>
<keyword evidence="3" id="KW-0238">DNA-binding</keyword>
<evidence type="ECO:0000256" key="4">
    <source>
        <dbReference type="NCBIfam" id="TIGR02648"/>
    </source>
</evidence>
<reference evidence="6" key="1">
    <citation type="submission" date="2017-12" db="EMBL/GenBank/DDBJ databases">
        <title>First report on the novel genomospecies/subspecies of Pectobacterium carotovorum in Russia.</title>
        <authorList>
            <person name="Shirshikov F.V."/>
            <person name="Miroshnikov K."/>
            <person name="Toshakov S.V."/>
            <person name="Kabanova A.P."/>
            <person name="Barannik A.P."/>
            <person name="Shneider M."/>
            <person name="Ignatov A.N."/>
            <person name="Miroshnikov K.A."/>
        </authorList>
    </citation>
    <scope>NUCLEOTIDE SEQUENCE [LARGE SCALE GENOMIC DNA]</scope>
    <source>
        <strain evidence="6">F131</strain>
    </source>
</reference>
<dbReference type="GO" id="GO:0005737">
    <property type="term" value="C:cytoplasm"/>
    <property type="evidence" value="ECO:0007669"/>
    <property type="project" value="InterPro"/>
</dbReference>
<comment type="caution">
    <text evidence="6">The sequence shown here is derived from an EMBL/GenBank/DDBJ whole genome shotgun (WGS) entry which is preliminary data.</text>
</comment>
<evidence type="ECO:0000256" key="3">
    <source>
        <dbReference type="ARBA" id="ARBA00023125"/>
    </source>
</evidence>
<organism evidence="6">
    <name type="scientific">Pectobacterium versatile</name>
    <dbReference type="NCBI Taxonomy" id="2488639"/>
    <lineage>
        <taxon>Bacteria</taxon>
        <taxon>Pseudomonadati</taxon>
        <taxon>Pseudomonadota</taxon>
        <taxon>Gammaproteobacteria</taxon>
        <taxon>Enterobacterales</taxon>
        <taxon>Pectobacteriaceae</taxon>
        <taxon>Pectobacterium</taxon>
    </lineage>
</organism>
<dbReference type="Gene3D" id="3.50.14.10">
    <property type="entry name" value="Replication terminator Tus, domain 1 superfamily/Replication terminator Tus"/>
    <property type="match status" value="1"/>
</dbReference>
<keyword evidence="1" id="KW-0963">Cytoplasm</keyword>
<dbReference type="GO" id="GO:0006274">
    <property type="term" value="P:DNA replication termination"/>
    <property type="evidence" value="ECO:0007669"/>
    <property type="project" value="UniProtKB-UniRule"/>
</dbReference>
<dbReference type="NCBIfam" id="TIGR02648">
    <property type="entry name" value="rep_term_tus"/>
    <property type="match status" value="1"/>
</dbReference>
<evidence type="ECO:0000313" key="6">
    <source>
        <dbReference type="EMBL" id="POY50080.1"/>
    </source>
</evidence>
<dbReference type="Gene3D" id="3.30.54.10">
    <property type="match status" value="1"/>
</dbReference>
<gene>
    <name evidence="6" type="ORF">F131LOC_02210</name>
</gene>
<evidence type="ECO:0000256" key="1">
    <source>
        <dbReference type="ARBA" id="ARBA00022490"/>
    </source>
</evidence>
<dbReference type="AlphaFoldDB" id="A0A855MCL4"/>
<dbReference type="InterPro" id="IPR036384">
    <property type="entry name" value="Tus_sf"/>
</dbReference>
<keyword evidence="2" id="KW-0235">DNA replication</keyword>
<sequence>MTSTIAEVFIYQYKDKYVVTKMNLAMNRYALIDRMNRCFQTLETKLALMQQQFSEYRLLVGRVYSLPHVEKGTEHDPIEHIAVTQYVGQEARDKGLAHFQRLFIHHYPETLSSKSAIRLPGALCFSVNAAQYQQADSLIAEINALKKELEQIITVESGLEPEQRFEFVHTHLKGLITLSAYRSLTLITNPASVRFGWANKHIIKNMTRVELLEKLTKSLNAAKNAAPYTKAQWIEHVEQERDAVLSLPEDAVLKIKRPVKVQPIARVWYPEQQKQIQHPCPSPLLVLCQQESGGDVPIIGELNPYDANNIKHKHKPKAAELRLLIPRLHLYTDAPE</sequence>
<name>A0A855MCL4_9GAMM</name>
<proteinExistence type="predicted"/>
<dbReference type="Pfam" id="PF05472">
    <property type="entry name" value="Ter"/>
    <property type="match status" value="1"/>
</dbReference>
<protein>
    <recommendedName>
        <fullName evidence="4">DNA replication terminus site-binding protein</fullName>
    </recommendedName>
</protein>
<keyword evidence="5" id="KW-0175">Coiled coil</keyword>
<evidence type="ECO:0000256" key="5">
    <source>
        <dbReference type="SAM" id="Coils"/>
    </source>
</evidence>
<dbReference type="EMBL" id="PDVW01000010">
    <property type="protein sequence ID" value="POY50080.1"/>
    <property type="molecule type" value="Genomic_DNA"/>
</dbReference>
<accession>A0A855MCL4</accession>
<dbReference type="SUPFAM" id="SSF56596">
    <property type="entry name" value="Replication terminator protein (Tus)"/>
    <property type="match status" value="1"/>
</dbReference>
<dbReference type="InterPro" id="IPR036381">
    <property type="entry name" value="Tus_dom1"/>
</dbReference>
<feature type="coiled-coil region" evidence="5">
    <location>
        <begin position="128"/>
        <end position="155"/>
    </location>
</feature>
<evidence type="ECO:0000256" key="2">
    <source>
        <dbReference type="ARBA" id="ARBA00022705"/>
    </source>
</evidence>
<dbReference type="GO" id="GO:0003677">
    <property type="term" value="F:DNA binding"/>
    <property type="evidence" value="ECO:0007669"/>
    <property type="project" value="UniProtKB-UniRule"/>
</dbReference>